<dbReference type="EMBL" id="GL379786">
    <property type="protein sequence ID" value="EGT30063.1"/>
    <property type="molecule type" value="Genomic_DNA"/>
</dbReference>
<keyword evidence="7" id="KW-0862">Zinc</keyword>
<protein>
    <recommendedName>
        <fullName evidence="8">SET domain-containing protein</fullName>
    </recommendedName>
</protein>
<evidence type="ECO:0000256" key="4">
    <source>
        <dbReference type="ARBA" id="ARBA00022679"/>
    </source>
</evidence>
<dbReference type="GO" id="GO:0046872">
    <property type="term" value="F:metal ion binding"/>
    <property type="evidence" value="ECO:0007669"/>
    <property type="project" value="UniProtKB-KW"/>
</dbReference>
<dbReference type="Proteomes" id="UP000008068">
    <property type="component" value="Unassembled WGS sequence"/>
</dbReference>
<dbReference type="PANTHER" id="PTHR46223">
    <property type="entry name" value="HISTONE-LYSINE N-METHYLTRANSFERASE SUV39H"/>
    <property type="match status" value="1"/>
</dbReference>
<dbReference type="PROSITE" id="PS50280">
    <property type="entry name" value="SET"/>
    <property type="match status" value="1"/>
</dbReference>
<reference evidence="10" key="1">
    <citation type="submission" date="2011-07" db="EMBL/GenBank/DDBJ databases">
        <authorList>
            <consortium name="Caenorhabditis brenneri Sequencing and Analysis Consortium"/>
            <person name="Wilson R.K."/>
        </authorList>
    </citation>
    <scope>NUCLEOTIDE SEQUENCE [LARGE SCALE GENOMIC DNA]</scope>
    <source>
        <strain evidence="10">PB2801</strain>
    </source>
</reference>
<keyword evidence="3" id="KW-0489">Methyltransferase</keyword>
<keyword evidence="2" id="KW-0158">Chromosome</keyword>
<evidence type="ECO:0000259" key="8">
    <source>
        <dbReference type="PROSITE" id="PS50280"/>
    </source>
</evidence>
<feature type="domain" description="SET" evidence="8">
    <location>
        <begin position="568"/>
        <end position="679"/>
    </location>
</feature>
<dbReference type="InterPro" id="IPR050973">
    <property type="entry name" value="H3K9_Histone-Lys_N-MTase"/>
</dbReference>
<dbReference type="SMART" id="SM00317">
    <property type="entry name" value="SET"/>
    <property type="match status" value="1"/>
</dbReference>
<dbReference type="Gene3D" id="2.170.270.10">
    <property type="entry name" value="SET domain"/>
    <property type="match status" value="1"/>
</dbReference>
<keyword evidence="5" id="KW-0949">S-adenosyl-L-methionine</keyword>
<dbReference type="STRING" id="135651.G0M8B7"/>
<dbReference type="Pfam" id="PF00856">
    <property type="entry name" value="SET"/>
    <property type="match status" value="1"/>
</dbReference>
<dbReference type="InterPro" id="IPR046341">
    <property type="entry name" value="SET_dom_sf"/>
</dbReference>
<dbReference type="InParanoid" id="G0M8B7"/>
<gene>
    <name evidence="9" type="ORF">CAEBREN_07978</name>
</gene>
<dbReference type="AlphaFoldDB" id="G0M8B7"/>
<dbReference type="PANTHER" id="PTHR46223:SF3">
    <property type="entry name" value="HISTONE-LYSINE N-METHYLTRANSFERASE SET-23"/>
    <property type="match status" value="1"/>
</dbReference>
<evidence type="ECO:0000256" key="1">
    <source>
        <dbReference type="ARBA" id="ARBA00004286"/>
    </source>
</evidence>
<dbReference type="GO" id="GO:0008168">
    <property type="term" value="F:methyltransferase activity"/>
    <property type="evidence" value="ECO:0007669"/>
    <property type="project" value="UniProtKB-KW"/>
</dbReference>
<dbReference type="HOGENOM" id="CLU_405027_0_0_1"/>
<name>G0M8B7_CAEBE</name>
<keyword evidence="4" id="KW-0808">Transferase</keyword>
<sequence length="679" mass="77445">MFNAWSIRELCPVKEFENTFISSYHDLIIEKGPISDFGKYEISQLVCPSDCEAKFDNTLELQNHLKFNCSRIDHGTVTSEQVNELMTTAGNIQAQQSFVRKATETRSFLLKCPLSSPLAAYLKSEELKIYDSQPPPNRNAVPYVYKVNMKNANCYLFFDLTLLKSKFERPATTGRRALVINPQCTHLPIPGLTHVVNENIYHVNGEELKTDREEGNPYSSETFNGVLSYELRWDRNLTLQDIEDILKSSPVAIIVKGSRNLFGKQRLTILDEFTSPFPVNCQEALKASKLGRSELIPYEVPGIPRKKFADVDVDQYEQYTNEDGSVKQWPAQSFFEIEGRNKQCVVLFEGWTVTEVHDIQDLKEKTDDETIAAVFKRSRIRASFLAGIENCGSAEMKKAAKKQRFMDYENPSQSDLFWVLEDMSFFHSKIQEEYRQAPIIYISLDGESQPPIFSFTPINVISNSTYRKWSQSGVNETGPDGNDGAFEKDSQERLCEMPNQCHCYTTFLNLVNRCEKDEDAQYLRLTPDGLLDLSNYNETASRIIVECSDRCGCSYKCPRRAVQKGQQKPLIVFYENQEEGYSLRSGGSFKKGEFVGEVTGWIKEKTAEVQQFMFTFLSSDLVLDTEEVGNALRFLSHSKSPNATLIETYSKYFESDPVVPRMAVYATKDIHFGDKITIA</sequence>
<dbReference type="eggNOG" id="KOG1082">
    <property type="taxonomic scope" value="Eukaryota"/>
</dbReference>
<evidence type="ECO:0000313" key="10">
    <source>
        <dbReference type="Proteomes" id="UP000008068"/>
    </source>
</evidence>
<accession>G0M8B7</accession>
<evidence type="ECO:0000256" key="3">
    <source>
        <dbReference type="ARBA" id="ARBA00022603"/>
    </source>
</evidence>
<evidence type="ECO:0000256" key="7">
    <source>
        <dbReference type="ARBA" id="ARBA00022833"/>
    </source>
</evidence>
<organism evidence="10">
    <name type="scientific">Caenorhabditis brenneri</name>
    <name type="common">Nematode worm</name>
    <dbReference type="NCBI Taxonomy" id="135651"/>
    <lineage>
        <taxon>Eukaryota</taxon>
        <taxon>Metazoa</taxon>
        <taxon>Ecdysozoa</taxon>
        <taxon>Nematoda</taxon>
        <taxon>Chromadorea</taxon>
        <taxon>Rhabditida</taxon>
        <taxon>Rhabditina</taxon>
        <taxon>Rhabditomorpha</taxon>
        <taxon>Rhabditoidea</taxon>
        <taxon>Rhabditidae</taxon>
        <taxon>Peloderinae</taxon>
        <taxon>Caenorhabditis</taxon>
    </lineage>
</organism>
<dbReference type="SUPFAM" id="SSF82199">
    <property type="entry name" value="SET domain"/>
    <property type="match status" value="1"/>
</dbReference>
<comment type="subcellular location">
    <subcellularLocation>
        <location evidence="1">Chromosome</location>
    </subcellularLocation>
</comment>
<keyword evidence="6" id="KW-0479">Metal-binding</keyword>
<keyword evidence="10" id="KW-1185">Reference proteome</keyword>
<evidence type="ECO:0000256" key="2">
    <source>
        <dbReference type="ARBA" id="ARBA00022454"/>
    </source>
</evidence>
<proteinExistence type="predicted"/>
<dbReference type="OrthoDB" id="5911873at2759"/>
<dbReference type="GO" id="GO:0032259">
    <property type="term" value="P:methylation"/>
    <property type="evidence" value="ECO:0007669"/>
    <property type="project" value="UniProtKB-KW"/>
</dbReference>
<evidence type="ECO:0000256" key="6">
    <source>
        <dbReference type="ARBA" id="ARBA00022723"/>
    </source>
</evidence>
<evidence type="ECO:0000313" key="9">
    <source>
        <dbReference type="EMBL" id="EGT30063.1"/>
    </source>
</evidence>
<evidence type="ECO:0000256" key="5">
    <source>
        <dbReference type="ARBA" id="ARBA00022691"/>
    </source>
</evidence>
<dbReference type="GO" id="GO:0005694">
    <property type="term" value="C:chromosome"/>
    <property type="evidence" value="ECO:0007669"/>
    <property type="project" value="UniProtKB-SubCell"/>
</dbReference>
<dbReference type="InterPro" id="IPR001214">
    <property type="entry name" value="SET_dom"/>
</dbReference>